<feature type="domain" description="HTH luxR-type" evidence="4">
    <location>
        <begin position="169"/>
        <end position="234"/>
    </location>
</feature>
<dbReference type="Gene3D" id="3.40.50.2300">
    <property type="match status" value="1"/>
</dbReference>
<dbReference type="SUPFAM" id="SSF46894">
    <property type="entry name" value="C-terminal effector domain of the bipartite response regulators"/>
    <property type="match status" value="1"/>
</dbReference>
<keyword evidence="1" id="KW-0805">Transcription regulation</keyword>
<dbReference type="GO" id="GO:0003677">
    <property type="term" value="F:DNA binding"/>
    <property type="evidence" value="ECO:0007669"/>
    <property type="project" value="UniProtKB-KW"/>
</dbReference>
<dbReference type="SUPFAM" id="SSF52172">
    <property type="entry name" value="CheY-like"/>
    <property type="match status" value="1"/>
</dbReference>
<dbReference type="EMBL" id="BMHQ01000001">
    <property type="protein sequence ID" value="GGE04836.1"/>
    <property type="molecule type" value="Genomic_DNA"/>
</dbReference>
<name>A0A8J2VBI2_9BACL</name>
<dbReference type="CDD" id="cd06170">
    <property type="entry name" value="LuxR_C_like"/>
    <property type="match status" value="1"/>
</dbReference>
<dbReference type="PROSITE" id="PS50043">
    <property type="entry name" value="HTH_LUXR_2"/>
    <property type="match status" value="1"/>
</dbReference>
<dbReference type="PANTHER" id="PTHR44688">
    <property type="entry name" value="DNA-BINDING TRANSCRIPTIONAL ACTIVATOR DEVR_DOSR"/>
    <property type="match status" value="1"/>
</dbReference>
<keyword evidence="3" id="KW-0804">Transcription</keyword>
<gene>
    <name evidence="5" type="ORF">GCM10011571_02360</name>
</gene>
<dbReference type="InterPro" id="IPR011006">
    <property type="entry name" value="CheY-like_superfamily"/>
</dbReference>
<dbReference type="PRINTS" id="PR00038">
    <property type="entry name" value="HTHLUXR"/>
</dbReference>
<dbReference type="PANTHER" id="PTHR44688:SF16">
    <property type="entry name" value="DNA-BINDING TRANSCRIPTIONAL ACTIVATOR DEVR_DOSR"/>
    <property type="match status" value="1"/>
</dbReference>
<evidence type="ECO:0000256" key="1">
    <source>
        <dbReference type="ARBA" id="ARBA00023015"/>
    </source>
</evidence>
<organism evidence="5 6">
    <name type="scientific">Marinithermofilum abyssi</name>
    <dbReference type="NCBI Taxonomy" id="1571185"/>
    <lineage>
        <taxon>Bacteria</taxon>
        <taxon>Bacillati</taxon>
        <taxon>Bacillota</taxon>
        <taxon>Bacilli</taxon>
        <taxon>Bacillales</taxon>
        <taxon>Thermoactinomycetaceae</taxon>
        <taxon>Marinithermofilum</taxon>
    </lineage>
</organism>
<accession>A0A8J2VBI2</accession>
<protein>
    <recommendedName>
        <fullName evidence="4">HTH luxR-type domain-containing protein</fullName>
    </recommendedName>
</protein>
<keyword evidence="2" id="KW-0238">DNA-binding</keyword>
<dbReference type="Pfam" id="PF00196">
    <property type="entry name" value="GerE"/>
    <property type="match status" value="1"/>
</dbReference>
<evidence type="ECO:0000313" key="5">
    <source>
        <dbReference type="EMBL" id="GGE04836.1"/>
    </source>
</evidence>
<keyword evidence="6" id="KW-1185">Reference proteome</keyword>
<reference evidence="5" key="2">
    <citation type="submission" date="2020-09" db="EMBL/GenBank/DDBJ databases">
        <authorList>
            <person name="Sun Q."/>
            <person name="Zhou Y."/>
        </authorList>
    </citation>
    <scope>NUCLEOTIDE SEQUENCE</scope>
    <source>
        <strain evidence="5">CGMCC 1.15179</strain>
    </source>
</reference>
<evidence type="ECO:0000313" key="6">
    <source>
        <dbReference type="Proteomes" id="UP000625210"/>
    </source>
</evidence>
<dbReference type="SMART" id="SM00421">
    <property type="entry name" value="HTH_LUXR"/>
    <property type="match status" value="1"/>
</dbReference>
<dbReference type="InterPro" id="IPR016032">
    <property type="entry name" value="Sig_transdc_resp-reg_C-effctor"/>
</dbReference>
<evidence type="ECO:0000256" key="2">
    <source>
        <dbReference type="ARBA" id="ARBA00023125"/>
    </source>
</evidence>
<dbReference type="PROSITE" id="PS00622">
    <property type="entry name" value="HTH_LUXR_1"/>
    <property type="match status" value="1"/>
</dbReference>
<reference evidence="5" key="1">
    <citation type="journal article" date="2014" name="Int. J. Syst. Evol. Microbiol.">
        <title>Complete genome sequence of Corynebacterium casei LMG S-19264T (=DSM 44701T), isolated from a smear-ripened cheese.</title>
        <authorList>
            <consortium name="US DOE Joint Genome Institute (JGI-PGF)"/>
            <person name="Walter F."/>
            <person name="Albersmeier A."/>
            <person name="Kalinowski J."/>
            <person name="Ruckert C."/>
        </authorList>
    </citation>
    <scope>NUCLEOTIDE SEQUENCE</scope>
    <source>
        <strain evidence="5">CGMCC 1.15179</strain>
    </source>
</reference>
<evidence type="ECO:0000256" key="3">
    <source>
        <dbReference type="ARBA" id="ARBA00023163"/>
    </source>
</evidence>
<evidence type="ECO:0000259" key="4">
    <source>
        <dbReference type="PROSITE" id="PS50043"/>
    </source>
</evidence>
<dbReference type="Proteomes" id="UP000625210">
    <property type="component" value="Unassembled WGS sequence"/>
</dbReference>
<proteinExistence type="predicted"/>
<comment type="caution">
    <text evidence="5">The sequence shown here is derived from an EMBL/GenBank/DDBJ whole genome shotgun (WGS) entry which is preliminary data.</text>
</comment>
<sequence length="247" mass="27248">MLGEMNPFVPFQSNETVPAQLKPRLLISQLSSRLDSLITSALRACGCFQVVGKDIHWVQWRSYCRILKPDVAIVGAAFPETGWAELEEEIREVSQSTPVIHLGEALTWIQAEKLLRWGVSGVLSEAMRPYHLYEAVRLVLQSGLYVQPELVSSWLSTVFRGQGEPALATGSVLLNLTEREAEVLKMMSRGHNNRDIGKALCISEKTVKNHVSNILTKLGVGGRVQAVLLALKGGLVSLDKPEEPLDP</sequence>
<dbReference type="AlphaFoldDB" id="A0A8J2VBI2"/>
<dbReference type="InterPro" id="IPR000792">
    <property type="entry name" value="Tscrpt_reg_LuxR_C"/>
</dbReference>
<dbReference type="GO" id="GO:0006355">
    <property type="term" value="P:regulation of DNA-templated transcription"/>
    <property type="evidence" value="ECO:0007669"/>
    <property type="project" value="InterPro"/>
</dbReference>